<evidence type="ECO:0000256" key="3">
    <source>
        <dbReference type="ARBA" id="ARBA00022840"/>
    </source>
</evidence>
<dbReference type="InterPro" id="IPR027417">
    <property type="entry name" value="P-loop_NTPase"/>
</dbReference>
<dbReference type="InterPro" id="IPR003439">
    <property type="entry name" value="ABC_transporter-like_ATP-bd"/>
</dbReference>
<dbReference type="GO" id="GO:0016887">
    <property type="term" value="F:ATP hydrolysis activity"/>
    <property type="evidence" value="ECO:0007669"/>
    <property type="project" value="InterPro"/>
</dbReference>
<keyword evidence="3 5" id="KW-0067">ATP-binding</keyword>
<dbReference type="PROSITE" id="PS00211">
    <property type="entry name" value="ABC_TRANSPORTER_1"/>
    <property type="match status" value="1"/>
</dbReference>
<dbReference type="SUPFAM" id="SSF52540">
    <property type="entry name" value="P-loop containing nucleoside triphosphate hydrolases"/>
    <property type="match status" value="1"/>
</dbReference>
<dbReference type="InterPro" id="IPR003593">
    <property type="entry name" value="AAA+_ATPase"/>
</dbReference>
<dbReference type="PROSITE" id="PS50893">
    <property type="entry name" value="ABC_TRANSPORTER_2"/>
    <property type="match status" value="1"/>
</dbReference>
<gene>
    <name evidence="5" type="ORF">GBAR_LOCUS17317</name>
</gene>
<dbReference type="Gene3D" id="3.40.50.300">
    <property type="entry name" value="P-loop containing nucleotide triphosphate hydrolases"/>
    <property type="match status" value="1"/>
</dbReference>
<sequence>EALKGISFDVYENEILGIIGPAQSGKTTLLRTINRTIEFEPSARVSGSVKIDGTDVKSIKNVNQLRRRIGMVFPLPVGLPLSIYDNVAFAPRTAGMHKRSELNELVERCLQQAALWDEVKDRLNSLGTKLSGGQQQKLCIARLLPLKPRVILMDEPCSALDAKGTRAVEELMLELAGHYTILIVTHNMAQARRISDECIFMLLGEIVEHSRTEDLFLMPQNEKTEDYIEGRYG</sequence>
<dbReference type="GO" id="GO:0005524">
    <property type="term" value="F:ATP binding"/>
    <property type="evidence" value="ECO:0007669"/>
    <property type="project" value="UniProtKB-KW"/>
</dbReference>
<evidence type="ECO:0000256" key="1">
    <source>
        <dbReference type="ARBA" id="ARBA00022448"/>
    </source>
</evidence>
<name>A0AA35WXW5_GEOBA</name>
<keyword evidence="1" id="KW-0813">Transport</keyword>
<dbReference type="GO" id="GO:0016020">
    <property type="term" value="C:membrane"/>
    <property type="evidence" value="ECO:0007669"/>
    <property type="project" value="InterPro"/>
</dbReference>
<dbReference type="AlphaFoldDB" id="A0AA35WXW5"/>
<evidence type="ECO:0000259" key="4">
    <source>
        <dbReference type="PROSITE" id="PS50893"/>
    </source>
</evidence>
<evidence type="ECO:0000313" key="6">
    <source>
        <dbReference type="Proteomes" id="UP001174909"/>
    </source>
</evidence>
<comment type="caution">
    <text evidence="5">The sequence shown here is derived from an EMBL/GenBank/DDBJ whole genome shotgun (WGS) entry which is preliminary data.</text>
</comment>
<evidence type="ECO:0000313" key="5">
    <source>
        <dbReference type="EMBL" id="CAI8030567.1"/>
    </source>
</evidence>
<dbReference type="GO" id="GO:0005315">
    <property type="term" value="F:phosphate transmembrane transporter activity"/>
    <property type="evidence" value="ECO:0007669"/>
    <property type="project" value="InterPro"/>
</dbReference>
<dbReference type="PANTHER" id="PTHR43423:SF1">
    <property type="entry name" value="ABC TRANSPORTER I FAMILY MEMBER 17"/>
    <property type="match status" value="1"/>
</dbReference>
<dbReference type="SMART" id="SM00382">
    <property type="entry name" value="AAA"/>
    <property type="match status" value="1"/>
</dbReference>
<protein>
    <submittedName>
        <fullName evidence="5">Phosphate import ATP-binding protein PstB 3</fullName>
    </submittedName>
</protein>
<dbReference type="Proteomes" id="UP001174909">
    <property type="component" value="Unassembled WGS sequence"/>
</dbReference>
<dbReference type="CDD" id="cd03260">
    <property type="entry name" value="ABC_PstB_phosphate_transporter"/>
    <property type="match status" value="1"/>
</dbReference>
<accession>A0AA35WXW5</accession>
<dbReference type="GO" id="GO:0035435">
    <property type="term" value="P:phosphate ion transmembrane transport"/>
    <property type="evidence" value="ECO:0007669"/>
    <property type="project" value="InterPro"/>
</dbReference>
<dbReference type="PANTHER" id="PTHR43423">
    <property type="entry name" value="ABC TRANSPORTER I FAMILY MEMBER 17"/>
    <property type="match status" value="1"/>
</dbReference>
<organism evidence="5 6">
    <name type="scientific">Geodia barretti</name>
    <name type="common">Barrett's horny sponge</name>
    <dbReference type="NCBI Taxonomy" id="519541"/>
    <lineage>
        <taxon>Eukaryota</taxon>
        <taxon>Metazoa</taxon>
        <taxon>Porifera</taxon>
        <taxon>Demospongiae</taxon>
        <taxon>Heteroscleromorpha</taxon>
        <taxon>Tetractinellida</taxon>
        <taxon>Astrophorina</taxon>
        <taxon>Geodiidae</taxon>
        <taxon>Geodia</taxon>
    </lineage>
</organism>
<evidence type="ECO:0000256" key="2">
    <source>
        <dbReference type="ARBA" id="ARBA00022741"/>
    </source>
</evidence>
<dbReference type="EMBL" id="CASHTH010002487">
    <property type="protein sequence ID" value="CAI8030567.1"/>
    <property type="molecule type" value="Genomic_DNA"/>
</dbReference>
<keyword evidence="2" id="KW-0547">Nucleotide-binding</keyword>
<dbReference type="InterPro" id="IPR017871">
    <property type="entry name" value="ABC_transporter-like_CS"/>
</dbReference>
<keyword evidence="6" id="KW-1185">Reference proteome</keyword>
<dbReference type="Pfam" id="PF00005">
    <property type="entry name" value="ABC_tran"/>
    <property type="match status" value="1"/>
</dbReference>
<proteinExistence type="predicted"/>
<dbReference type="InterPro" id="IPR005670">
    <property type="entry name" value="PstB-like"/>
</dbReference>
<reference evidence="5" key="1">
    <citation type="submission" date="2023-03" db="EMBL/GenBank/DDBJ databases">
        <authorList>
            <person name="Steffen K."/>
            <person name="Cardenas P."/>
        </authorList>
    </citation>
    <scope>NUCLEOTIDE SEQUENCE</scope>
</reference>
<feature type="non-terminal residue" evidence="5">
    <location>
        <position position="233"/>
    </location>
</feature>
<feature type="domain" description="ABC transporter" evidence="4">
    <location>
        <begin position="1"/>
        <end position="228"/>
    </location>
</feature>